<dbReference type="GO" id="GO:0005829">
    <property type="term" value="C:cytosol"/>
    <property type="evidence" value="ECO:0007669"/>
    <property type="project" value="TreeGrafter"/>
</dbReference>
<gene>
    <name evidence="12" type="primary">ddl</name>
    <name evidence="18" type="ORF">J4H91_13425</name>
</gene>
<keyword evidence="3 12" id="KW-0436">Ligase</keyword>
<reference evidence="18" key="1">
    <citation type="submission" date="2021-03" db="EMBL/GenBank/DDBJ databases">
        <title>Leucobacter chromiisoli sp. nov., isolated from chromium-containing soil of chemical plant.</title>
        <authorList>
            <person name="Xu Z."/>
        </authorList>
    </citation>
    <scope>NUCLEOTIDE SEQUENCE</scope>
    <source>
        <strain evidence="18">A2</strain>
    </source>
</reference>
<proteinExistence type="inferred from homology"/>
<dbReference type="HAMAP" id="MF_00047">
    <property type="entry name" value="Dala_Dala_lig"/>
    <property type="match status" value="1"/>
</dbReference>
<comment type="cofactor">
    <cofactor evidence="15">
        <name>Mg(2+)</name>
        <dbReference type="ChEBI" id="CHEBI:18420"/>
    </cofactor>
    <cofactor evidence="15">
        <name>Mn(2+)</name>
        <dbReference type="ChEBI" id="CHEBI:29035"/>
    </cofactor>
    <text evidence="15">Binds 2 magnesium or manganese ions per subunit.</text>
</comment>
<keyword evidence="4 15" id="KW-0479">Metal-binding</keyword>
<dbReference type="GO" id="GO:0005524">
    <property type="term" value="F:ATP binding"/>
    <property type="evidence" value="ECO:0007669"/>
    <property type="project" value="UniProtKB-UniRule"/>
</dbReference>
<dbReference type="EC" id="6.3.2.4" evidence="12"/>
<evidence type="ECO:0000256" key="10">
    <source>
        <dbReference type="ARBA" id="ARBA00023211"/>
    </source>
</evidence>
<feature type="binding site" evidence="15">
    <location>
        <position position="337"/>
    </location>
    <ligand>
        <name>Mg(2+)</name>
        <dbReference type="ChEBI" id="CHEBI:18420"/>
        <label>1</label>
    </ligand>
</feature>
<dbReference type="GO" id="GO:0071555">
    <property type="term" value="P:cell wall organization"/>
    <property type="evidence" value="ECO:0007669"/>
    <property type="project" value="UniProtKB-KW"/>
</dbReference>
<organism evidence="18 19">
    <name type="scientific">Leucobacter ruminantium</name>
    <dbReference type="NCBI Taxonomy" id="1289170"/>
    <lineage>
        <taxon>Bacteria</taxon>
        <taxon>Bacillati</taxon>
        <taxon>Actinomycetota</taxon>
        <taxon>Actinomycetes</taxon>
        <taxon>Micrococcales</taxon>
        <taxon>Microbacteriaceae</taxon>
        <taxon>Leucobacter</taxon>
    </lineage>
</organism>
<dbReference type="SUPFAM" id="SSF52440">
    <property type="entry name" value="PreATP-grasp domain"/>
    <property type="match status" value="1"/>
</dbReference>
<evidence type="ECO:0000256" key="6">
    <source>
        <dbReference type="ARBA" id="ARBA00022840"/>
    </source>
</evidence>
<keyword evidence="10 15" id="KW-0464">Manganese</keyword>
<dbReference type="GO" id="GO:0009252">
    <property type="term" value="P:peptidoglycan biosynthetic process"/>
    <property type="evidence" value="ECO:0007669"/>
    <property type="project" value="UniProtKB-UniRule"/>
</dbReference>
<evidence type="ECO:0000256" key="8">
    <source>
        <dbReference type="ARBA" id="ARBA00022960"/>
    </source>
</evidence>
<evidence type="ECO:0000256" key="11">
    <source>
        <dbReference type="ARBA" id="ARBA00023316"/>
    </source>
</evidence>
<dbReference type="InterPro" id="IPR013815">
    <property type="entry name" value="ATP_grasp_subdomain_1"/>
</dbReference>
<keyword evidence="11 12" id="KW-0961">Cell wall biogenesis/degradation</keyword>
<dbReference type="InterPro" id="IPR011127">
    <property type="entry name" value="Dala_Dala_lig_N"/>
</dbReference>
<dbReference type="PROSITE" id="PS00843">
    <property type="entry name" value="DALA_DALA_LIGASE_1"/>
    <property type="match status" value="1"/>
</dbReference>
<evidence type="ECO:0000313" key="19">
    <source>
        <dbReference type="Proteomes" id="UP000664398"/>
    </source>
</evidence>
<dbReference type="FunFam" id="3.30.470.20:FF:000008">
    <property type="entry name" value="D-alanine--D-alanine ligase"/>
    <property type="match status" value="1"/>
</dbReference>
<dbReference type="AlphaFoldDB" id="A0A939M0H3"/>
<dbReference type="InterPro" id="IPR005905">
    <property type="entry name" value="D_ala_D_ala"/>
</dbReference>
<keyword evidence="6 16" id="KW-0067">ATP-binding</keyword>
<comment type="subcellular location">
    <subcellularLocation>
        <location evidence="12">Cytoplasm</location>
    </subcellularLocation>
</comment>
<keyword evidence="7 15" id="KW-0460">Magnesium</keyword>
<comment type="pathway">
    <text evidence="12">Cell wall biogenesis; peptidoglycan biosynthesis.</text>
</comment>
<evidence type="ECO:0000256" key="13">
    <source>
        <dbReference type="PIRSR" id="PIRSR039102-1"/>
    </source>
</evidence>
<evidence type="ECO:0000256" key="9">
    <source>
        <dbReference type="ARBA" id="ARBA00022984"/>
    </source>
</evidence>
<dbReference type="PANTHER" id="PTHR23132">
    <property type="entry name" value="D-ALANINE--D-ALANINE LIGASE"/>
    <property type="match status" value="1"/>
</dbReference>
<evidence type="ECO:0000256" key="14">
    <source>
        <dbReference type="PIRSR" id="PIRSR039102-2"/>
    </source>
</evidence>
<dbReference type="Pfam" id="PF01820">
    <property type="entry name" value="Dala_Dala_lig_N"/>
    <property type="match status" value="1"/>
</dbReference>
<dbReference type="PANTHER" id="PTHR23132:SF25">
    <property type="entry name" value="D-ALANINE--D-ALANINE LIGASE A"/>
    <property type="match status" value="1"/>
</dbReference>
<dbReference type="NCBIfam" id="NF002528">
    <property type="entry name" value="PRK01966.1-4"/>
    <property type="match status" value="1"/>
</dbReference>
<dbReference type="Pfam" id="PF07478">
    <property type="entry name" value="Dala_Dala_lig_C"/>
    <property type="match status" value="1"/>
</dbReference>
<evidence type="ECO:0000313" key="18">
    <source>
        <dbReference type="EMBL" id="MBO1806308.1"/>
    </source>
</evidence>
<evidence type="ECO:0000256" key="5">
    <source>
        <dbReference type="ARBA" id="ARBA00022741"/>
    </source>
</evidence>
<dbReference type="PROSITE" id="PS00844">
    <property type="entry name" value="DALA_DALA_LIGASE_2"/>
    <property type="match status" value="1"/>
</dbReference>
<dbReference type="GO" id="GO:0008360">
    <property type="term" value="P:regulation of cell shape"/>
    <property type="evidence" value="ECO:0007669"/>
    <property type="project" value="UniProtKB-KW"/>
</dbReference>
<dbReference type="GO" id="GO:0046872">
    <property type="term" value="F:metal ion binding"/>
    <property type="evidence" value="ECO:0007669"/>
    <property type="project" value="UniProtKB-KW"/>
</dbReference>
<accession>A0A939M0H3</accession>
<comment type="caution">
    <text evidence="18">The sequence shown here is derived from an EMBL/GenBank/DDBJ whole genome shotgun (WGS) entry which is preliminary data.</text>
</comment>
<dbReference type="InterPro" id="IPR000291">
    <property type="entry name" value="D-Ala_lig_Van_CS"/>
</dbReference>
<feature type="active site" evidence="13">
    <location>
        <position position="28"/>
    </location>
</feature>
<feature type="binding site" evidence="14">
    <location>
        <begin position="201"/>
        <end position="203"/>
    </location>
    <ligand>
        <name>ATP</name>
        <dbReference type="ChEBI" id="CHEBI:30616"/>
    </ligand>
</feature>
<dbReference type="InterPro" id="IPR011095">
    <property type="entry name" value="Dala_Dala_lig_C"/>
</dbReference>
<sequence length="379" mass="40320">MTENEFGPEAAVRAKRTLVLLFGGRSSEHGISCVTAAGVLHAIDRELFDVIPVGITKHGATVLMREDELDGYRLDAAALPEVLDNGTRVLWPASTETRSLTVIHSDGDIRSLGHVDAVLPMLHGPYGEDGTIQGLFDLVDLPYVGSGVLGSALCMDKHAVKTVLSEAGIPVAPWRMITQGELDRDPSLISSLDEGLSYPLFVKPARAGSSVGVSRVTGPEGLPAALELAFAEDRMVLVESGVVGREIEIAVLGGRDGGAPRASTVVGEIVFTGREFYDFEAKYLGAAGVELELPASVTEAELAAIGDAAVRAFEVAQCDGLARIDFFLTDDGPVLNEINTMPGFTPISMYPRLWEESGLGYTELITELVELALAKRPAY</sequence>
<comment type="catalytic activity">
    <reaction evidence="12">
        <text>2 D-alanine + ATP = D-alanyl-D-alanine + ADP + phosphate + H(+)</text>
        <dbReference type="Rhea" id="RHEA:11224"/>
        <dbReference type="ChEBI" id="CHEBI:15378"/>
        <dbReference type="ChEBI" id="CHEBI:30616"/>
        <dbReference type="ChEBI" id="CHEBI:43474"/>
        <dbReference type="ChEBI" id="CHEBI:57416"/>
        <dbReference type="ChEBI" id="CHEBI:57822"/>
        <dbReference type="ChEBI" id="CHEBI:456216"/>
        <dbReference type="EC" id="6.3.2.4"/>
    </reaction>
</comment>
<feature type="binding site" evidence="15">
    <location>
        <position position="325"/>
    </location>
    <ligand>
        <name>Mg(2+)</name>
        <dbReference type="ChEBI" id="CHEBI:18420"/>
        <label>1</label>
    </ligand>
</feature>
<feature type="binding site" evidence="14">
    <location>
        <begin position="239"/>
        <end position="246"/>
    </location>
    <ligand>
        <name>ATP</name>
        <dbReference type="ChEBI" id="CHEBI:30616"/>
    </ligand>
</feature>
<evidence type="ECO:0000256" key="16">
    <source>
        <dbReference type="PROSITE-ProRule" id="PRU00409"/>
    </source>
</evidence>
<evidence type="ECO:0000259" key="17">
    <source>
        <dbReference type="PROSITE" id="PS50975"/>
    </source>
</evidence>
<evidence type="ECO:0000256" key="7">
    <source>
        <dbReference type="ARBA" id="ARBA00022842"/>
    </source>
</evidence>
<feature type="domain" description="ATP-grasp" evidence="17">
    <location>
        <begin position="161"/>
        <end position="370"/>
    </location>
</feature>
<keyword evidence="8 12" id="KW-0133">Cell shape</keyword>
<dbReference type="Gene3D" id="3.40.50.20">
    <property type="match status" value="1"/>
</dbReference>
<evidence type="ECO:0000256" key="12">
    <source>
        <dbReference type="HAMAP-Rule" id="MF_00047"/>
    </source>
</evidence>
<dbReference type="Gene3D" id="3.30.470.20">
    <property type="entry name" value="ATP-grasp fold, B domain"/>
    <property type="match status" value="1"/>
</dbReference>
<feature type="binding site" evidence="15">
    <location>
        <position position="337"/>
    </location>
    <ligand>
        <name>Mg(2+)</name>
        <dbReference type="ChEBI" id="CHEBI:18420"/>
        <label>2</label>
    </ligand>
</feature>
<evidence type="ECO:0000256" key="3">
    <source>
        <dbReference type="ARBA" id="ARBA00022598"/>
    </source>
</evidence>
<dbReference type="InterPro" id="IPR011761">
    <property type="entry name" value="ATP-grasp"/>
</dbReference>
<evidence type="ECO:0000256" key="2">
    <source>
        <dbReference type="ARBA" id="ARBA00010871"/>
    </source>
</evidence>
<feature type="binding site" evidence="15">
    <location>
        <position position="339"/>
    </location>
    <ligand>
        <name>Mg(2+)</name>
        <dbReference type="ChEBI" id="CHEBI:18420"/>
        <label>2</label>
    </ligand>
</feature>
<evidence type="ECO:0000256" key="1">
    <source>
        <dbReference type="ARBA" id="ARBA00001936"/>
    </source>
</evidence>
<dbReference type="Gene3D" id="3.30.1490.20">
    <property type="entry name" value="ATP-grasp fold, A domain"/>
    <property type="match status" value="1"/>
</dbReference>
<keyword evidence="19" id="KW-1185">Reference proteome</keyword>
<dbReference type="PROSITE" id="PS50975">
    <property type="entry name" value="ATP_GRASP"/>
    <property type="match status" value="1"/>
</dbReference>
<dbReference type="NCBIfam" id="TIGR01205">
    <property type="entry name" value="D_ala_D_alaTIGR"/>
    <property type="match status" value="1"/>
</dbReference>
<dbReference type="PIRSF" id="PIRSF039102">
    <property type="entry name" value="Ddl/VanB"/>
    <property type="match status" value="1"/>
</dbReference>
<name>A0A939M0H3_9MICO</name>
<keyword evidence="5 14" id="KW-0547">Nucleotide-binding</keyword>
<feature type="active site" evidence="13">
    <location>
        <position position="209"/>
    </location>
</feature>
<keyword evidence="9 12" id="KW-0573">Peptidoglycan synthesis</keyword>
<keyword evidence="12" id="KW-0963">Cytoplasm</keyword>
<evidence type="ECO:0000256" key="4">
    <source>
        <dbReference type="ARBA" id="ARBA00022723"/>
    </source>
</evidence>
<dbReference type="EMBL" id="JAGDYL010000028">
    <property type="protein sequence ID" value="MBO1806308.1"/>
    <property type="molecule type" value="Genomic_DNA"/>
</dbReference>
<comment type="function">
    <text evidence="12">Cell wall formation.</text>
</comment>
<dbReference type="SUPFAM" id="SSF56059">
    <property type="entry name" value="Glutathione synthetase ATP-binding domain-like"/>
    <property type="match status" value="1"/>
</dbReference>
<evidence type="ECO:0000256" key="15">
    <source>
        <dbReference type="PIRSR" id="PIRSR039102-3"/>
    </source>
</evidence>
<dbReference type="RefSeq" id="WP_208046767.1">
    <property type="nucleotide sequence ID" value="NZ_JAGDYL010000028.1"/>
</dbReference>
<feature type="active site" evidence="13">
    <location>
        <position position="348"/>
    </location>
</feature>
<feature type="binding site" evidence="14">
    <location>
        <begin position="209"/>
        <end position="210"/>
    </location>
    <ligand>
        <name>ATP</name>
        <dbReference type="ChEBI" id="CHEBI:30616"/>
    </ligand>
</feature>
<protein>
    <recommendedName>
        <fullName evidence="12">D-alanine--D-alanine ligase</fullName>
        <ecNumber evidence="12">6.3.2.4</ecNumber>
    </recommendedName>
    <alternativeName>
        <fullName evidence="12">D-Ala-D-Ala ligase</fullName>
    </alternativeName>
    <alternativeName>
        <fullName evidence="12">D-alanylalanine synthetase</fullName>
    </alternativeName>
</protein>
<comment type="cofactor">
    <cofactor evidence="1">
        <name>Mn(2+)</name>
        <dbReference type="ChEBI" id="CHEBI:29035"/>
    </cofactor>
</comment>
<dbReference type="GO" id="GO:0008716">
    <property type="term" value="F:D-alanine-D-alanine ligase activity"/>
    <property type="evidence" value="ECO:0007669"/>
    <property type="project" value="UniProtKB-UniRule"/>
</dbReference>
<comment type="similarity">
    <text evidence="2 12">Belongs to the D-alanine--D-alanine ligase family.</text>
</comment>
<dbReference type="InterPro" id="IPR016185">
    <property type="entry name" value="PreATP-grasp_dom_sf"/>
</dbReference>
<feature type="binding site" evidence="14">
    <location>
        <begin position="336"/>
        <end position="337"/>
    </location>
    <ligand>
        <name>ATP</name>
        <dbReference type="ChEBI" id="CHEBI:30616"/>
    </ligand>
</feature>
<dbReference type="Proteomes" id="UP000664398">
    <property type="component" value="Unassembled WGS sequence"/>
</dbReference>
<feature type="binding site" evidence="14">
    <location>
        <position position="157"/>
    </location>
    <ligand>
        <name>ATP</name>
        <dbReference type="ChEBI" id="CHEBI:30616"/>
    </ligand>
</feature>